<evidence type="ECO:0000313" key="1">
    <source>
        <dbReference type="EMBL" id="MBB4892154.1"/>
    </source>
</evidence>
<evidence type="ECO:0008006" key="3">
    <source>
        <dbReference type="Google" id="ProtNLM"/>
    </source>
</evidence>
<accession>A0A7W7LLD4</accession>
<comment type="caution">
    <text evidence="1">The sequence shown here is derived from an EMBL/GenBank/DDBJ whole genome shotgun (WGS) entry which is preliminary data.</text>
</comment>
<reference evidence="1 2" key="1">
    <citation type="submission" date="2020-08" db="EMBL/GenBank/DDBJ databases">
        <title>Genomic Encyclopedia of Type Strains, Phase III (KMG-III): the genomes of soil and plant-associated and newly described type strains.</title>
        <authorList>
            <person name="Whitman W."/>
        </authorList>
    </citation>
    <scope>NUCLEOTIDE SEQUENCE [LARGE SCALE GENOMIC DNA]</scope>
    <source>
        <strain evidence="1 2">CECT 3266</strain>
    </source>
</reference>
<keyword evidence="2" id="KW-1185">Reference proteome</keyword>
<protein>
    <recommendedName>
        <fullName evidence="3">DUF397 domain-containing protein</fullName>
    </recommendedName>
</protein>
<proteinExistence type="predicted"/>
<name>A0A7W7LLD4_9ACTN</name>
<organism evidence="1 2">
    <name type="scientific">Streptomyces olivoverticillatus</name>
    <dbReference type="NCBI Taxonomy" id="66427"/>
    <lineage>
        <taxon>Bacteria</taxon>
        <taxon>Bacillati</taxon>
        <taxon>Actinomycetota</taxon>
        <taxon>Actinomycetes</taxon>
        <taxon>Kitasatosporales</taxon>
        <taxon>Streptomycetaceae</taxon>
        <taxon>Streptomyces</taxon>
    </lineage>
</organism>
<dbReference type="EMBL" id="JACHJH010000002">
    <property type="protein sequence ID" value="MBB4892154.1"/>
    <property type="molecule type" value="Genomic_DNA"/>
</dbReference>
<gene>
    <name evidence="1" type="ORF">FHS39_001165</name>
</gene>
<dbReference type="AlphaFoldDB" id="A0A7W7LLD4"/>
<sequence>MPEIRWQEPLCANGGNACLQIGHTTDGTPILRETSAPHELVTTTPQGLRNFIEAAKRGELDHLL</sequence>
<evidence type="ECO:0000313" key="2">
    <source>
        <dbReference type="Proteomes" id="UP000556084"/>
    </source>
</evidence>
<dbReference type="RefSeq" id="WP_184346901.1">
    <property type="nucleotide sequence ID" value="NZ_JACHJH010000002.1"/>
</dbReference>
<dbReference type="Proteomes" id="UP000556084">
    <property type="component" value="Unassembled WGS sequence"/>
</dbReference>